<keyword evidence="1" id="KW-0472">Membrane</keyword>
<dbReference type="Gene3D" id="3.30.450.20">
    <property type="entry name" value="PAS domain"/>
    <property type="match status" value="1"/>
</dbReference>
<dbReference type="CDD" id="cd01948">
    <property type="entry name" value="EAL"/>
    <property type="match status" value="1"/>
</dbReference>
<keyword evidence="1" id="KW-0812">Transmembrane</keyword>
<dbReference type="InterPro" id="IPR000160">
    <property type="entry name" value="GGDEF_dom"/>
</dbReference>
<feature type="transmembrane region" description="Helical" evidence="1">
    <location>
        <begin position="257"/>
        <end position="276"/>
    </location>
</feature>
<dbReference type="InterPro" id="IPR029787">
    <property type="entry name" value="Nucleotide_cyclase"/>
</dbReference>
<dbReference type="Gene3D" id="2.60.40.2380">
    <property type="match status" value="1"/>
</dbReference>
<gene>
    <name evidence="7" type="ORF">EIK76_08165</name>
</gene>
<feature type="transmembrane region" description="Helical" evidence="1">
    <location>
        <begin position="288"/>
        <end position="307"/>
    </location>
</feature>
<feature type="domain" description="EAL" evidence="5">
    <location>
        <begin position="712"/>
        <end position="960"/>
    </location>
</feature>
<dbReference type="RefSeq" id="WP_046518849.1">
    <property type="nucleotide sequence ID" value="NZ_LAVS01000005.1"/>
</dbReference>
<dbReference type="NCBIfam" id="TIGR00254">
    <property type="entry name" value="GGDEF"/>
    <property type="match status" value="1"/>
</dbReference>
<feature type="domain" description="PAS" evidence="3">
    <location>
        <begin position="413"/>
        <end position="483"/>
    </location>
</feature>
<feature type="chain" id="PRO_5018598256" evidence="2">
    <location>
        <begin position="26"/>
        <end position="960"/>
    </location>
</feature>
<feature type="transmembrane region" description="Helical" evidence="1">
    <location>
        <begin position="222"/>
        <end position="245"/>
    </location>
</feature>
<feature type="transmembrane region" description="Helical" evidence="1">
    <location>
        <begin position="194"/>
        <end position="215"/>
    </location>
</feature>
<dbReference type="SUPFAM" id="SSF141868">
    <property type="entry name" value="EAL domain-like"/>
    <property type="match status" value="1"/>
</dbReference>
<keyword evidence="8" id="KW-1185">Reference proteome</keyword>
<evidence type="ECO:0000313" key="8">
    <source>
        <dbReference type="Proteomes" id="UP000276260"/>
    </source>
</evidence>
<evidence type="ECO:0000256" key="2">
    <source>
        <dbReference type="SAM" id="SignalP"/>
    </source>
</evidence>
<dbReference type="PROSITE" id="PS50883">
    <property type="entry name" value="EAL"/>
    <property type="match status" value="1"/>
</dbReference>
<dbReference type="Gene3D" id="3.30.70.270">
    <property type="match status" value="1"/>
</dbReference>
<dbReference type="CDD" id="cd01949">
    <property type="entry name" value="GGDEF"/>
    <property type="match status" value="1"/>
</dbReference>
<feature type="transmembrane region" description="Helical" evidence="1">
    <location>
        <begin position="313"/>
        <end position="333"/>
    </location>
</feature>
<dbReference type="InterPro" id="IPR000014">
    <property type="entry name" value="PAS"/>
</dbReference>
<evidence type="ECO:0000259" key="4">
    <source>
        <dbReference type="PROSITE" id="PS50113"/>
    </source>
</evidence>
<dbReference type="SUPFAM" id="SSF55785">
    <property type="entry name" value="PYP-like sensor domain (PAS domain)"/>
    <property type="match status" value="1"/>
</dbReference>
<dbReference type="InterPro" id="IPR011622">
    <property type="entry name" value="7TMR_DISM_rcpt_extracell_dom2"/>
</dbReference>
<dbReference type="Pfam" id="PF07695">
    <property type="entry name" value="7TMR-DISM_7TM"/>
    <property type="match status" value="1"/>
</dbReference>
<evidence type="ECO:0000259" key="3">
    <source>
        <dbReference type="PROSITE" id="PS50112"/>
    </source>
</evidence>
<dbReference type="OrthoDB" id="9787514at2"/>
<dbReference type="Proteomes" id="UP000276260">
    <property type="component" value="Unassembled WGS sequence"/>
</dbReference>
<dbReference type="Pfam" id="PF13426">
    <property type="entry name" value="PAS_9"/>
    <property type="match status" value="1"/>
</dbReference>
<dbReference type="InterPro" id="IPR035919">
    <property type="entry name" value="EAL_sf"/>
</dbReference>
<dbReference type="NCBIfam" id="TIGR00229">
    <property type="entry name" value="sensory_box"/>
    <property type="match status" value="1"/>
</dbReference>
<name>A0A3P3QRW1_9GAMM</name>
<dbReference type="PROSITE" id="PS50113">
    <property type="entry name" value="PAC"/>
    <property type="match status" value="1"/>
</dbReference>
<dbReference type="CDD" id="cd00130">
    <property type="entry name" value="PAS"/>
    <property type="match status" value="1"/>
</dbReference>
<dbReference type="Pfam" id="PF00563">
    <property type="entry name" value="EAL"/>
    <property type="match status" value="1"/>
</dbReference>
<sequence length="960" mass="109745">MSVKLQHGIKLWWFLLLLCCHSAFAFHAQVNRFDKQLTRVELGPNLYFQQTHKALPLEELIFDPERHHAFRLVSEYKKSLQSTDQSLWLFTRLHYTGQTAIQTIVHYDFPLADVVQVYSYNRVKNELQLLSSTGASVPFYQRALAYRSFAFPLDFAPDQELDLFIKVQDAAIAPAELTLWQNNDFVLDQLYKNILDGLLCGVLLLMALYNLFLYFSLQQRLYLYYAGFFIHCALVLAILNGLAFAMLWPDYPEINQAILYVAAGATFACLTLFNWHLRQQQGNILGRFGFYLCLVSALLLLFSPLYANSQLRFWGLLVVTALCLGVNTLFALMHAIRGDRAAKTFAVGWAFFFGCILILALSQIGYLPAAQAWQYLLLMAMTGSMALMSFSLLQNINAKAEQSIEHQHQANAHLQQYYDIYHNAVEGMFTSTLQGQLITANQALLTMLGYQNLQQMQQDVAKTGMVRYYANPDDRVQMLKQLQLGDNKNFEIKGLRADGSAFWALMSARLAKGDGEHSAYVHGSIVDITAHKQNTEQLAYLATHDPLTSLYNRHYFIEQLEHILRFGHQATLLYLDIDQFKLINTTCDHRAGDALLCQISNQMQRVLHDRGILARLESDEFVVLLPHLSSNEAFAIAHQLLDTVKEFRFIWQDSVFSISVSIGLAENSDGNQSTEHWLKQADSACFVAKEKGRNRIHMFNADDEELQRHQSEIQWLKTLRQALEQDNFVLFMQPIRAIQQDLPGLHYELLLRLSLPEQGLIAPGNFLSSAERYGLMPQIDRWVIRNYFRWLAQQPAHLAELSLANINLSGASLTDPLFKAYVSSLFREYQIPFSKICFEITESMAILNVHQTLDFISHFRQLGCKFALDDFGSGFSSYGYLKNFPVDFVKIDGSFVRDLLIDPFDCAIVQSIHDIARAMQIQTVAEYVENMEICHKLTEMGIDFAQGYGLAKPRPLYQQD</sequence>
<evidence type="ECO:0000259" key="6">
    <source>
        <dbReference type="PROSITE" id="PS50887"/>
    </source>
</evidence>
<evidence type="ECO:0000259" key="5">
    <source>
        <dbReference type="PROSITE" id="PS50883"/>
    </source>
</evidence>
<dbReference type="AlphaFoldDB" id="A0A3P3QRW1"/>
<dbReference type="InterPro" id="IPR000700">
    <property type="entry name" value="PAS-assoc_C"/>
</dbReference>
<dbReference type="PANTHER" id="PTHR33121">
    <property type="entry name" value="CYCLIC DI-GMP PHOSPHODIESTERASE PDEF"/>
    <property type="match status" value="1"/>
</dbReference>
<dbReference type="Pfam" id="PF07696">
    <property type="entry name" value="7TMR-DISMED2"/>
    <property type="match status" value="1"/>
</dbReference>
<dbReference type="InterPro" id="IPR001633">
    <property type="entry name" value="EAL_dom"/>
</dbReference>
<dbReference type="SMART" id="SM00052">
    <property type="entry name" value="EAL"/>
    <property type="match status" value="1"/>
</dbReference>
<dbReference type="InterPro" id="IPR001610">
    <property type="entry name" value="PAC"/>
</dbReference>
<dbReference type="EMBL" id="RRCF01000001">
    <property type="protein sequence ID" value="RRJ24011.1"/>
    <property type="molecule type" value="Genomic_DNA"/>
</dbReference>
<dbReference type="PROSITE" id="PS50112">
    <property type="entry name" value="PAS"/>
    <property type="match status" value="1"/>
</dbReference>
<protein>
    <submittedName>
        <fullName evidence="7">EAL domain-containing protein</fullName>
    </submittedName>
</protein>
<proteinExistence type="predicted"/>
<accession>A0A3P3QRW1</accession>
<feature type="transmembrane region" description="Helical" evidence="1">
    <location>
        <begin position="345"/>
        <end position="366"/>
    </location>
</feature>
<dbReference type="SMART" id="SM00086">
    <property type="entry name" value="PAC"/>
    <property type="match status" value="1"/>
</dbReference>
<feature type="domain" description="GGDEF" evidence="6">
    <location>
        <begin position="568"/>
        <end position="701"/>
    </location>
</feature>
<dbReference type="InterPro" id="IPR043128">
    <property type="entry name" value="Rev_trsase/Diguanyl_cyclase"/>
</dbReference>
<feature type="domain" description="PAC" evidence="4">
    <location>
        <begin position="488"/>
        <end position="540"/>
    </location>
</feature>
<dbReference type="InterPro" id="IPR011623">
    <property type="entry name" value="7TMR_DISM_rcpt_extracell_dom1"/>
</dbReference>
<keyword evidence="2" id="KW-0732">Signal</keyword>
<reference evidence="7 8" key="1">
    <citation type="submission" date="2018-11" db="EMBL/GenBank/DDBJ databases">
        <title>Draft genome analysis of Rheinheimera mesophila isolated from an industrial waste site.</title>
        <authorList>
            <person name="Yu Q."/>
            <person name="Qi Y."/>
            <person name="Zhang H."/>
            <person name="Lu Y."/>
            <person name="Pu J."/>
        </authorList>
    </citation>
    <scope>NUCLEOTIDE SEQUENCE [LARGE SCALE GENOMIC DNA]</scope>
    <source>
        <strain evidence="7 8">IITR13</strain>
    </source>
</reference>
<comment type="caution">
    <text evidence="7">The sequence shown here is derived from an EMBL/GenBank/DDBJ whole genome shotgun (WGS) entry which is preliminary data.</text>
</comment>
<evidence type="ECO:0000256" key="1">
    <source>
        <dbReference type="SAM" id="Phobius"/>
    </source>
</evidence>
<dbReference type="SUPFAM" id="SSF55073">
    <property type="entry name" value="Nucleotide cyclase"/>
    <property type="match status" value="1"/>
</dbReference>
<dbReference type="PANTHER" id="PTHR33121:SF23">
    <property type="entry name" value="CYCLIC DI-GMP PHOSPHODIESTERASE PDEB"/>
    <property type="match status" value="1"/>
</dbReference>
<dbReference type="InterPro" id="IPR050706">
    <property type="entry name" value="Cyclic-di-GMP_PDE-like"/>
</dbReference>
<organism evidence="7 8">
    <name type="scientific">Rheinheimera mesophila</name>
    <dbReference type="NCBI Taxonomy" id="1547515"/>
    <lineage>
        <taxon>Bacteria</taxon>
        <taxon>Pseudomonadati</taxon>
        <taxon>Pseudomonadota</taxon>
        <taxon>Gammaproteobacteria</taxon>
        <taxon>Chromatiales</taxon>
        <taxon>Chromatiaceae</taxon>
        <taxon>Rheinheimera</taxon>
    </lineage>
</organism>
<dbReference type="Gene3D" id="3.20.20.450">
    <property type="entry name" value="EAL domain"/>
    <property type="match status" value="1"/>
</dbReference>
<dbReference type="PROSITE" id="PS50887">
    <property type="entry name" value="GGDEF"/>
    <property type="match status" value="1"/>
</dbReference>
<feature type="signal peptide" evidence="2">
    <location>
        <begin position="1"/>
        <end position="25"/>
    </location>
</feature>
<dbReference type="Pfam" id="PF00990">
    <property type="entry name" value="GGDEF"/>
    <property type="match status" value="1"/>
</dbReference>
<keyword evidence="1" id="KW-1133">Transmembrane helix</keyword>
<evidence type="ECO:0000313" key="7">
    <source>
        <dbReference type="EMBL" id="RRJ24011.1"/>
    </source>
</evidence>
<dbReference type="InterPro" id="IPR035965">
    <property type="entry name" value="PAS-like_dom_sf"/>
</dbReference>
<dbReference type="GO" id="GO:0071111">
    <property type="term" value="F:cyclic-guanylate-specific phosphodiesterase activity"/>
    <property type="evidence" value="ECO:0007669"/>
    <property type="project" value="InterPro"/>
</dbReference>
<dbReference type="SMART" id="SM00267">
    <property type="entry name" value="GGDEF"/>
    <property type="match status" value="1"/>
</dbReference>